<dbReference type="SUPFAM" id="SSF48150">
    <property type="entry name" value="DNA-glycosylase"/>
    <property type="match status" value="1"/>
</dbReference>
<sequence length="315" mass="34295">MSKPAGRGGVSGDGPGAPTDDLGVPDAAAGPRPEDLAPFRALVLERGRELYRDLPWRRTRDPYAIWISEVMLQQTQTTRVDGRWQRWLERFPTADALAAASPADVLDEWQGLGYNRRALALHRAAQAVSVAGGQLPSDARALQALPSVGPATAAGIRAFAFDLHAVYLETNVRSVLLHELYPGAEGVPDRELVPIVDATCPADASDPADDPRTWYYALLDYGAYLKRTVPNPSRRSRGHARQSRFEGSHRQKRAELVRVLLAHRAGVDVSSACAELSAEERKAGRSPLAHADVQALLDELAAEGFCRQVSGRWVV</sequence>
<evidence type="ECO:0000256" key="2">
    <source>
        <dbReference type="ARBA" id="ARBA00008343"/>
    </source>
</evidence>
<dbReference type="InterPro" id="IPR023170">
    <property type="entry name" value="HhH_base_excis_C"/>
</dbReference>
<keyword evidence="7" id="KW-0411">Iron-sulfur</keyword>
<proteinExistence type="inferred from homology"/>
<reference evidence="12 13" key="1">
    <citation type="journal article" date="2021" name="Sci. Rep.">
        <title>The distribution of antibiotic resistance genes in chicken gut microbiota commensals.</title>
        <authorList>
            <person name="Juricova H."/>
            <person name="Matiasovicova J."/>
            <person name="Kubasova T."/>
            <person name="Cejkova D."/>
            <person name="Rychlik I."/>
        </authorList>
    </citation>
    <scope>NUCLEOTIDE SEQUENCE [LARGE SCALE GENOMIC DNA]</scope>
    <source>
        <strain evidence="12 13">An794</strain>
    </source>
</reference>
<feature type="region of interest" description="Disordered" evidence="10">
    <location>
        <begin position="230"/>
        <end position="249"/>
    </location>
</feature>
<keyword evidence="13" id="KW-1185">Reference proteome</keyword>
<evidence type="ECO:0000256" key="5">
    <source>
        <dbReference type="ARBA" id="ARBA00022801"/>
    </source>
</evidence>
<organism evidence="12 13">
    <name type="scientific">Olsenella profusa</name>
    <dbReference type="NCBI Taxonomy" id="138595"/>
    <lineage>
        <taxon>Bacteria</taxon>
        <taxon>Bacillati</taxon>
        <taxon>Actinomycetota</taxon>
        <taxon>Coriobacteriia</taxon>
        <taxon>Coriobacteriales</taxon>
        <taxon>Atopobiaceae</taxon>
        <taxon>Olsenella</taxon>
    </lineage>
</organism>
<comment type="cofactor">
    <cofactor evidence="1">
        <name>[4Fe-4S] cluster</name>
        <dbReference type="ChEBI" id="CHEBI:49883"/>
    </cofactor>
</comment>
<dbReference type="InterPro" id="IPR011257">
    <property type="entry name" value="DNA_glycosylase"/>
</dbReference>
<dbReference type="EMBL" id="JACSNQ010000017">
    <property type="protein sequence ID" value="MBM6775379.1"/>
    <property type="molecule type" value="Genomic_DNA"/>
</dbReference>
<dbReference type="PANTHER" id="PTHR42944:SF1">
    <property type="entry name" value="ADENINE DNA GLYCOSYLASE"/>
    <property type="match status" value="1"/>
</dbReference>
<evidence type="ECO:0000313" key="12">
    <source>
        <dbReference type="EMBL" id="MBM6775379.1"/>
    </source>
</evidence>
<keyword evidence="8" id="KW-0234">DNA repair</keyword>
<feature type="compositionally biased region" description="Gly residues" evidence="10">
    <location>
        <begin position="1"/>
        <end position="15"/>
    </location>
</feature>
<feature type="region of interest" description="Disordered" evidence="10">
    <location>
        <begin position="1"/>
        <end position="33"/>
    </location>
</feature>
<dbReference type="RefSeq" id="WP_204793717.1">
    <property type="nucleotide sequence ID" value="NZ_JACSNQ010000017.1"/>
</dbReference>
<evidence type="ECO:0000256" key="1">
    <source>
        <dbReference type="ARBA" id="ARBA00001966"/>
    </source>
</evidence>
<keyword evidence="3" id="KW-0479">Metal-binding</keyword>
<evidence type="ECO:0000259" key="11">
    <source>
        <dbReference type="SMART" id="SM00478"/>
    </source>
</evidence>
<dbReference type="Proteomes" id="UP000712527">
    <property type="component" value="Unassembled WGS sequence"/>
</dbReference>
<dbReference type="SMART" id="SM00478">
    <property type="entry name" value="ENDO3c"/>
    <property type="match status" value="1"/>
</dbReference>
<name>A0ABS2F303_9ACTN</name>
<evidence type="ECO:0000256" key="3">
    <source>
        <dbReference type="ARBA" id="ARBA00022723"/>
    </source>
</evidence>
<keyword evidence="6" id="KW-0408">Iron</keyword>
<comment type="caution">
    <text evidence="12">The sequence shown here is derived from an EMBL/GenBank/DDBJ whole genome shotgun (WGS) entry which is preliminary data.</text>
</comment>
<dbReference type="InterPro" id="IPR003265">
    <property type="entry name" value="HhH-GPD_domain"/>
</dbReference>
<feature type="domain" description="HhH-GPD" evidence="11">
    <location>
        <begin position="71"/>
        <end position="224"/>
    </location>
</feature>
<evidence type="ECO:0000256" key="7">
    <source>
        <dbReference type="ARBA" id="ARBA00023014"/>
    </source>
</evidence>
<evidence type="ECO:0000256" key="8">
    <source>
        <dbReference type="ARBA" id="ARBA00023204"/>
    </source>
</evidence>
<evidence type="ECO:0000256" key="9">
    <source>
        <dbReference type="ARBA" id="ARBA00023295"/>
    </source>
</evidence>
<dbReference type="CDD" id="cd00056">
    <property type="entry name" value="ENDO3c"/>
    <property type="match status" value="1"/>
</dbReference>
<dbReference type="Gene3D" id="1.10.1670.10">
    <property type="entry name" value="Helix-hairpin-Helix base-excision DNA repair enzymes (C-terminal)"/>
    <property type="match status" value="1"/>
</dbReference>
<keyword evidence="9" id="KW-0326">Glycosidase</keyword>
<evidence type="ECO:0000256" key="4">
    <source>
        <dbReference type="ARBA" id="ARBA00022763"/>
    </source>
</evidence>
<protein>
    <submittedName>
        <fullName evidence="12">Adenine glycosylase</fullName>
    </submittedName>
</protein>
<dbReference type="PANTHER" id="PTHR42944">
    <property type="entry name" value="ADENINE DNA GLYCOSYLASE"/>
    <property type="match status" value="1"/>
</dbReference>
<dbReference type="Gene3D" id="1.10.340.30">
    <property type="entry name" value="Hypothetical protein, domain 2"/>
    <property type="match status" value="1"/>
</dbReference>
<dbReference type="Pfam" id="PF00730">
    <property type="entry name" value="HhH-GPD"/>
    <property type="match status" value="1"/>
</dbReference>
<evidence type="ECO:0000313" key="13">
    <source>
        <dbReference type="Proteomes" id="UP000712527"/>
    </source>
</evidence>
<keyword evidence="4" id="KW-0227">DNA damage</keyword>
<accession>A0ABS2F303</accession>
<dbReference type="InterPro" id="IPR044298">
    <property type="entry name" value="MIG/MutY"/>
</dbReference>
<keyword evidence="5" id="KW-0378">Hydrolase</keyword>
<gene>
    <name evidence="12" type="ORF">H9X80_07465</name>
</gene>
<evidence type="ECO:0000256" key="10">
    <source>
        <dbReference type="SAM" id="MobiDB-lite"/>
    </source>
</evidence>
<comment type="similarity">
    <text evidence="2">Belongs to the Nth/MutY family.</text>
</comment>
<evidence type="ECO:0000256" key="6">
    <source>
        <dbReference type="ARBA" id="ARBA00023004"/>
    </source>
</evidence>